<sequence>MLLCPCVVYLSSLQRMKGCAPRVCSAQRGEKRASSAVEMELQMTVSQHRSRLKYRNKSSWANETAHWVKALAATAGDRRSIPGNQSVEGESRLRYLGLCMPYFYMLYATVCGDATQSKTHPQFSSQAATSVGEG</sequence>
<accession>A0AAW0I1K3</accession>
<name>A0AAW0I1K3_MYOGA</name>
<keyword evidence="2" id="KW-1185">Reference proteome</keyword>
<evidence type="ECO:0000313" key="2">
    <source>
        <dbReference type="Proteomes" id="UP001488838"/>
    </source>
</evidence>
<protein>
    <submittedName>
        <fullName evidence="1">Uncharacterized protein</fullName>
    </submittedName>
</protein>
<dbReference type="Proteomes" id="UP001488838">
    <property type="component" value="Unassembled WGS sequence"/>
</dbReference>
<gene>
    <name evidence="1" type="ORF">U0070_014268</name>
</gene>
<dbReference type="EMBL" id="JBBHLL010000240">
    <property type="protein sequence ID" value="KAK7808406.1"/>
    <property type="molecule type" value="Genomic_DNA"/>
</dbReference>
<organism evidence="1 2">
    <name type="scientific">Myodes glareolus</name>
    <name type="common">Bank vole</name>
    <name type="synonym">Clethrionomys glareolus</name>
    <dbReference type="NCBI Taxonomy" id="447135"/>
    <lineage>
        <taxon>Eukaryota</taxon>
        <taxon>Metazoa</taxon>
        <taxon>Chordata</taxon>
        <taxon>Craniata</taxon>
        <taxon>Vertebrata</taxon>
        <taxon>Euteleostomi</taxon>
        <taxon>Mammalia</taxon>
        <taxon>Eutheria</taxon>
        <taxon>Euarchontoglires</taxon>
        <taxon>Glires</taxon>
        <taxon>Rodentia</taxon>
        <taxon>Myomorpha</taxon>
        <taxon>Muroidea</taxon>
        <taxon>Cricetidae</taxon>
        <taxon>Arvicolinae</taxon>
        <taxon>Myodes</taxon>
    </lineage>
</organism>
<reference evidence="1 2" key="1">
    <citation type="journal article" date="2023" name="bioRxiv">
        <title>Conserved and derived expression patterns and positive selection on dental genes reveal complex evolutionary context of ever-growing rodent molars.</title>
        <authorList>
            <person name="Calamari Z.T."/>
            <person name="Song A."/>
            <person name="Cohen E."/>
            <person name="Akter M."/>
            <person name="Roy R.D."/>
            <person name="Hallikas O."/>
            <person name="Christensen M.M."/>
            <person name="Li P."/>
            <person name="Marangoni P."/>
            <person name="Jernvall J."/>
            <person name="Klein O.D."/>
        </authorList>
    </citation>
    <scope>NUCLEOTIDE SEQUENCE [LARGE SCALE GENOMIC DNA]</scope>
    <source>
        <strain evidence="1">V071</strain>
    </source>
</reference>
<evidence type="ECO:0000313" key="1">
    <source>
        <dbReference type="EMBL" id="KAK7808406.1"/>
    </source>
</evidence>
<proteinExistence type="predicted"/>
<comment type="caution">
    <text evidence="1">The sequence shown here is derived from an EMBL/GenBank/DDBJ whole genome shotgun (WGS) entry which is preliminary data.</text>
</comment>
<dbReference type="AlphaFoldDB" id="A0AAW0I1K3"/>